<feature type="compositionally biased region" description="Polar residues" evidence="1">
    <location>
        <begin position="37"/>
        <end position="57"/>
    </location>
</feature>
<dbReference type="eggNOG" id="ENOG502RQAH">
    <property type="taxonomic scope" value="Eukaryota"/>
</dbReference>
<feature type="region of interest" description="Disordered" evidence="1">
    <location>
        <begin position="108"/>
        <end position="140"/>
    </location>
</feature>
<dbReference type="AlphaFoldDB" id="F2PQS7"/>
<sequence length="140" mass="15653">MSKIKLATLLPLLPSGPRIAIWYGISLFLYKKANNPPAISTPTKRGQKEPPSNTPRNQMERKIPLDCPILVPESTFTGKITPRPHNFAYMWSWAKIIWGDDLMKVTAEKEEKSQQEIGPGGPKDQNEAVESGLKAELKTI</sequence>
<protein>
    <submittedName>
        <fullName evidence="2">Uncharacterized protein</fullName>
    </submittedName>
</protein>
<evidence type="ECO:0000256" key="1">
    <source>
        <dbReference type="SAM" id="MobiDB-lite"/>
    </source>
</evidence>
<dbReference type="EMBL" id="DS995732">
    <property type="protein sequence ID" value="EGE04245.1"/>
    <property type="molecule type" value="Genomic_DNA"/>
</dbReference>
<keyword evidence="3" id="KW-1185">Reference proteome</keyword>
<gene>
    <name evidence="2" type="ORF">TEQG_03275</name>
</gene>
<organism evidence="2 3">
    <name type="scientific">Trichophyton equinum (strain ATCC MYA-4606 / CBS 127.97)</name>
    <name type="common">Horse ringworm fungus</name>
    <dbReference type="NCBI Taxonomy" id="559882"/>
    <lineage>
        <taxon>Eukaryota</taxon>
        <taxon>Fungi</taxon>
        <taxon>Dikarya</taxon>
        <taxon>Ascomycota</taxon>
        <taxon>Pezizomycotina</taxon>
        <taxon>Eurotiomycetes</taxon>
        <taxon>Eurotiomycetidae</taxon>
        <taxon>Onygenales</taxon>
        <taxon>Arthrodermataceae</taxon>
        <taxon>Trichophyton</taxon>
    </lineage>
</organism>
<dbReference type="Proteomes" id="UP000009169">
    <property type="component" value="Unassembled WGS sequence"/>
</dbReference>
<evidence type="ECO:0000313" key="3">
    <source>
        <dbReference type="Proteomes" id="UP000009169"/>
    </source>
</evidence>
<dbReference type="VEuPathDB" id="FungiDB:TEQG_03275"/>
<feature type="region of interest" description="Disordered" evidence="1">
    <location>
        <begin position="36"/>
        <end position="63"/>
    </location>
</feature>
<dbReference type="HOGENOM" id="CLU_1836545_0_0_1"/>
<evidence type="ECO:0000313" key="2">
    <source>
        <dbReference type="EMBL" id="EGE04245.1"/>
    </source>
</evidence>
<proteinExistence type="predicted"/>
<accession>F2PQS7</accession>
<reference evidence="3" key="1">
    <citation type="journal article" date="2012" name="MBio">
        <title>Comparative genome analysis of Trichophyton rubrum and related dermatophytes reveals candidate genes involved in infection.</title>
        <authorList>
            <person name="Martinez D.A."/>
            <person name="Oliver B.G."/>
            <person name="Graeser Y."/>
            <person name="Goldberg J.M."/>
            <person name="Li W."/>
            <person name="Martinez-Rossi N.M."/>
            <person name="Monod M."/>
            <person name="Shelest E."/>
            <person name="Barton R.C."/>
            <person name="Birch E."/>
            <person name="Brakhage A.A."/>
            <person name="Chen Z."/>
            <person name="Gurr S.J."/>
            <person name="Heiman D."/>
            <person name="Heitman J."/>
            <person name="Kosti I."/>
            <person name="Rossi A."/>
            <person name="Saif S."/>
            <person name="Samalova M."/>
            <person name="Saunders C.W."/>
            <person name="Shea T."/>
            <person name="Summerbell R.C."/>
            <person name="Xu J."/>
            <person name="Young S."/>
            <person name="Zeng Q."/>
            <person name="Birren B.W."/>
            <person name="Cuomo C.A."/>
            <person name="White T.C."/>
        </authorList>
    </citation>
    <scope>NUCLEOTIDE SEQUENCE [LARGE SCALE GENOMIC DNA]</scope>
    <source>
        <strain evidence="3">ATCC MYA-4606 / CBS 127.97</strain>
    </source>
</reference>
<name>F2PQS7_TRIEC</name>